<accession>A0ABX7V6K3</accession>
<name>A0ABX7V6K3_9GAMM</name>
<evidence type="ECO:0000313" key="2">
    <source>
        <dbReference type="Proteomes" id="UP000665025"/>
    </source>
</evidence>
<organism evidence="1 2">
    <name type="scientific">Pseudoalteromonas viridis</name>
    <dbReference type="NCBI Taxonomy" id="339617"/>
    <lineage>
        <taxon>Bacteria</taxon>
        <taxon>Pseudomonadati</taxon>
        <taxon>Pseudomonadota</taxon>
        <taxon>Gammaproteobacteria</taxon>
        <taxon>Alteromonadales</taxon>
        <taxon>Pseudoalteromonadaceae</taxon>
        <taxon>Pseudoalteromonas</taxon>
    </lineage>
</organism>
<gene>
    <name evidence="1" type="ORF">J5X90_12205</name>
</gene>
<reference evidence="1 2" key="1">
    <citation type="submission" date="2021-03" db="EMBL/GenBank/DDBJ databases">
        <title>Complete Genome of Pseudoalteromonas viridis Strain BBR56, a new biocontrol bacterial candidate.</title>
        <authorList>
            <person name="Handayani D.P."/>
            <person name="Isnansetyo A."/>
            <person name="Istiqomah I."/>
            <person name="Jumina J."/>
        </authorList>
    </citation>
    <scope>NUCLEOTIDE SEQUENCE [LARGE SCALE GENOMIC DNA]</scope>
    <source>
        <strain evidence="1 2">BBR56</strain>
    </source>
</reference>
<evidence type="ECO:0000313" key="1">
    <source>
        <dbReference type="EMBL" id="QTL34323.1"/>
    </source>
</evidence>
<proteinExistence type="predicted"/>
<dbReference type="RefSeq" id="WP_209051437.1">
    <property type="nucleotide sequence ID" value="NZ_CP072425.1"/>
</dbReference>
<dbReference type="EMBL" id="CP072425">
    <property type="protein sequence ID" value="QTL34323.1"/>
    <property type="molecule type" value="Genomic_DNA"/>
</dbReference>
<sequence>MSKNSFFPNVEDVFYEKVEEHAEFLLPLLSVDVEDFLKGEQGKLHFVLPLEPFDCLGLETKKFHNYYCRTNWIAYKLIDNKLSLLTDFNFFQKKYINTHSDYKETFGGVESYLNNLPNDLEEEFQKLKLQYSKMKEHKKLVNEERVFEYFHTPYEYIYDTFPTTQGLDNISIPLTEDGRPFKYIGKIDICDLFIQDGDDKWYSIDADTCIIMYYDPQEKIILNTFFGS</sequence>
<dbReference type="Proteomes" id="UP000665025">
    <property type="component" value="Chromosome 1"/>
</dbReference>
<keyword evidence="2" id="KW-1185">Reference proteome</keyword>
<protein>
    <submittedName>
        <fullName evidence="1">Uncharacterized protein</fullName>
    </submittedName>
</protein>